<dbReference type="PANTHER" id="PTHR27002">
    <property type="entry name" value="RECEPTOR-LIKE SERINE/THREONINE-PROTEIN KINASE SD1-8"/>
    <property type="match status" value="1"/>
</dbReference>
<evidence type="ECO:0000256" key="3">
    <source>
        <dbReference type="ARBA" id="ARBA00022553"/>
    </source>
</evidence>
<dbReference type="EMBL" id="RXIC02000020">
    <property type="protein sequence ID" value="KAB1221871.1"/>
    <property type="molecule type" value="Genomic_DNA"/>
</dbReference>
<dbReference type="InterPro" id="IPR001245">
    <property type="entry name" value="Ser-Thr/Tyr_kinase_cat_dom"/>
</dbReference>
<evidence type="ECO:0000256" key="2">
    <source>
        <dbReference type="ARBA" id="ARBA00022527"/>
    </source>
</evidence>
<dbReference type="SUPFAM" id="SSF56112">
    <property type="entry name" value="Protein kinase-like (PK-like)"/>
    <property type="match status" value="1"/>
</dbReference>
<dbReference type="FunFam" id="3.30.200.20:FF:000142">
    <property type="entry name" value="Cysteine-rich receptor-like protein kinase 10"/>
    <property type="match status" value="1"/>
</dbReference>
<dbReference type="Gene3D" id="3.30.200.20">
    <property type="entry name" value="Phosphorylase Kinase, domain 1"/>
    <property type="match status" value="1"/>
</dbReference>
<dbReference type="GO" id="GO:0005886">
    <property type="term" value="C:plasma membrane"/>
    <property type="evidence" value="ECO:0007669"/>
    <property type="project" value="TreeGrafter"/>
</dbReference>
<dbReference type="Proteomes" id="UP000516437">
    <property type="component" value="Chromosome 2"/>
</dbReference>
<gene>
    <name evidence="22" type="ORF">CJ030_MR2G008567</name>
</gene>
<evidence type="ECO:0000256" key="1">
    <source>
        <dbReference type="ARBA" id="ARBA00004167"/>
    </source>
</evidence>
<feature type="transmembrane region" description="Helical" evidence="18">
    <location>
        <begin position="312"/>
        <end position="334"/>
    </location>
</feature>
<dbReference type="InterPro" id="IPR017441">
    <property type="entry name" value="Protein_kinase_ATP_BS"/>
</dbReference>
<evidence type="ECO:0000256" key="8">
    <source>
        <dbReference type="ARBA" id="ARBA00022741"/>
    </source>
</evidence>
<proteinExistence type="predicted"/>
<dbReference type="InterPro" id="IPR038408">
    <property type="entry name" value="GNK2_sf"/>
</dbReference>
<dbReference type="Pfam" id="PF07714">
    <property type="entry name" value="PK_Tyr_Ser-Thr"/>
    <property type="match status" value="1"/>
</dbReference>
<feature type="binding site" evidence="17">
    <location>
        <position position="401"/>
    </location>
    <ligand>
        <name>ATP</name>
        <dbReference type="ChEBI" id="CHEBI:30616"/>
    </ligand>
</feature>
<dbReference type="PANTHER" id="PTHR27002:SF1108">
    <property type="entry name" value="CYSTEINE-RICH RECEPTOR-KINASE-LIKE PROTEIN"/>
    <property type="match status" value="1"/>
</dbReference>
<evidence type="ECO:0000256" key="4">
    <source>
        <dbReference type="ARBA" id="ARBA00022679"/>
    </source>
</evidence>
<comment type="catalytic activity">
    <reaction evidence="15">
        <text>L-seryl-[protein] + ATP = O-phospho-L-seryl-[protein] + ADP + H(+)</text>
        <dbReference type="Rhea" id="RHEA:17989"/>
        <dbReference type="Rhea" id="RHEA-COMP:9863"/>
        <dbReference type="Rhea" id="RHEA-COMP:11604"/>
        <dbReference type="ChEBI" id="CHEBI:15378"/>
        <dbReference type="ChEBI" id="CHEBI:29999"/>
        <dbReference type="ChEBI" id="CHEBI:30616"/>
        <dbReference type="ChEBI" id="CHEBI:83421"/>
        <dbReference type="ChEBI" id="CHEBI:456216"/>
    </reaction>
</comment>
<evidence type="ECO:0000256" key="13">
    <source>
        <dbReference type="ARBA" id="ARBA00023170"/>
    </source>
</evidence>
<keyword evidence="5 18" id="KW-0812">Transmembrane</keyword>
<evidence type="ECO:0000259" key="21">
    <source>
        <dbReference type="PROSITE" id="PS51473"/>
    </source>
</evidence>
<feature type="transmembrane region" description="Helical" evidence="18">
    <location>
        <begin position="268"/>
        <end position="291"/>
    </location>
</feature>
<evidence type="ECO:0000256" key="18">
    <source>
        <dbReference type="SAM" id="Phobius"/>
    </source>
</evidence>
<keyword evidence="3" id="KW-0597">Phosphoprotein</keyword>
<keyword evidence="9 22" id="KW-0418">Kinase</keyword>
<keyword evidence="6 19" id="KW-0732">Signal</keyword>
<evidence type="ECO:0000256" key="15">
    <source>
        <dbReference type="ARBA" id="ARBA00047558"/>
    </source>
</evidence>
<dbReference type="FunFam" id="3.30.430.20:FF:000003">
    <property type="entry name" value="Cysteine-rich RLK (RECEPTOR-like protein kinase) 10"/>
    <property type="match status" value="1"/>
</dbReference>
<dbReference type="Pfam" id="PF01657">
    <property type="entry name" value="Stress-antifung"/>
    <property type="match status" value="2"/>
</dbReference>
<evidence type="ECO:0000256" key="7">
    <source>
        <dbReference type="ARBA" id="ARBA00022737"/>
    </source>
</evidence>
<sequence>MPSSRFLILLIALSLLSLLSLATVEAADPTYAAHSCSNSSFFTPNSTYEKNLNLVLSALSSNATRLNGYYSTRVGQVPPDVVTGLLLCRGDLTPDLCRNCISTAMKDAQKRCPSDRVALIWYDECTLHYSNESALDDQVPFENIPTSTRNVIEPARFNTLLSSTMKSLAARAANSPSDKKFATEEVKFTNSLTLYSLVQCSPELSLQACTTVLESAIGSLPQCCSGKEGGKVLLPSSNIRYEFFPFYNLTAVSPELPSLPPGKSKSSLIFIAIAVPIAASLVLFLVGLYFLRRRTRKKYNTMLGEKGEQQRRVPSLSVVNLLSSCGCTFCYNIFGMFRVSTFFLILCVVGTEITSAESLQLDLGTIEAATNNFSEDNKIGKGGFGTVYKGALYNGQQIAVKRLSKTSGQGAVEFKNEVVLVAKLQHRNLVRLLGFCLEEEEKILVYEYVPNSSLDYFLFDCGRQGKLDWSSRYKIIGGIARGLLYLHEDSRLRIIHRDLKASNVLLDDNMNPKISDFGMARIFGVDQTHGSTTRIVGTYGYMSPEYAMHGRFSVKSDVFSFGVLLLEIISGKQNNCFYHSERDEDLLSYAWRQWKDGAPLELLDPTIRNSFAKNEVIRCIHIALLLQPTDLQWQQ</sequence>
<dbReference type="GO" id="GO:0005524">
    <property type="term" value="F:ATP binding"/>
    <property type="evidence" value="ECO:0007669"/>
    <property type="project" value="UniProtKB-UniRule"/>
</dbReference>
<dbReference type="Gene3D" id="3.30.430.20">
    <property type="entry name" value="Gnk2 domain, C-X8-C-X2-C motif"/>
    <property type="match status" value="2"/>
</dbReference>
<keyword evidence="8 17" id="KW-0547">Nucleotide-binding</keyword>
<dbReference type="CDD" id="cd23509">
    <property type="entry name" value="Gnk2-like"/>
    <property type="match status" value="2"/>
</dbReference>
<evidence type="ECO:0000256" key="14">
    <source>
        <dbReference type="ARBA" id="ARBA00023180"/>
    </source>
</evidence>
<evidence type="ECO:0000256" key="16">
    <source>
        <dbReference type="ARBA" id="ARBA00047951"/>
    </source>
</evidence>
<dbReference type="PROSITE" id="PS51473">
    <property type="entry name" value="GNK2"/>
    <property type="match status" value="2"/>
</dbReference>
<comment type="subcellular location">
    <subcellularLocation>
        <location evidence="1">Membrane</location>
        <topology evidence="1">Single-pass membrane protein</topology>
    </subcellularLocation>
</comment>
<dbReference type="CDD" id="cd14066">
    <property type="entry name" value="STKc_IRAK"/>
    <property type="match status" value="1"/>
</dbReference>
<dbReference type="FunFam" id="3.30.430.20:FF:000002">
    <property type="entry name" value="Cysteine-rich receptor-like protein kinase 10"/>
    <property type="match status" value="1"/>
</dbReference>
<protein>
    <submittedName>
        <fullName evidence="22">Cysteine-rich receptor-like protein kinase 10</fullName>
    </submittedName>
</protein>
<feature type="chain" id="PRO_5025380950" evidence="19">
    <location>
        <begin position="27"/>
        <end position="635"/>
    </location>
</feature>
<feature type="domain" description="Gnk2-homologous" evidence="21">
    <location>
        <begin position="30"/>
        <end position="134"/>
    </location>
</feature>
<feature type="domain" description="Gnk2-homologous" evidence="21">
    <location>
        <begin position="139"/>
        <end position="246"/>
    </location>
</feature>
<evidence type="ECO:0000256" key="6">
    <source>
        <dbReference type="ARBA" id="ARBA00022729"/>
    </source>
</evidence>
<evidence type="ECO:0000313" key="22">
    <source>
        <dbReference type="EMBL" id="KAB1221871.1"/>
    </source>
</evidence>
<name>A0A6A1W9H7_9ROSI</name>
<feature type="signal peptide" evidence="19">
    <location>
        <begin position="1"/>
        <end position="26"/>
    </location>
</feature>
<evidence type="ECO:0000256" key="17">
    <source>
        <dbReference type="PROSITE-ProRule" id="PRU10141"/>
    </source>
</evidence>
<evidence type="ECO:0000256" key="19">
    <source>
        <dbReference type="SAM" id="SignalP"/>
    </source>
</evidence>
<keyword evidence="7" id="KW-0677">Repeat</keyword>
<feature type="domain" description="Protein kinase" evidence="20">
    <location>
        <begin position="373"/>
        <end position="635"/>
    </location>
</feature>
<dbReference type="PROSITE" id="PS50011">
    <property type="entry name" value="PROTEIN_KINASE_DOM"/>
    <property type="match status" value="1"/>
</dbReference>
<dbReference type="FunFam" id="1.10.510.10:FF:000129">
    <property type="entry name" value="cysteine-rich receptor-like protein kinase 10"/>
    <property type="match status" value="1"/>
</dbReference>
<dbReference type="InterPro" id="IPR008271">
    <property type="entry name" value="Ser/Thr_kinase_AS"/>
</dbReference>
<dbReference type="InterPro" id="IPR011009">
    <property type="entry name" value="Kinase-like_dom_sf"/>
</dbReference>
<keyword evidence="10 17" id="KW-0067">ATP-binding</keyword>
<evidence type="ECO:0000313" key="23">
    <source>
        <dbReference type="Proteomes" id="UP000516437"/>
    </source>
</evidence>
<evidence type="ECO:0000256" key="9">
    <source>
        <dbReference type="ARBA" id="ARBA00022777"/>
    </source>
</evidence>
<dbReference type="SMART" id="SM00220">
    <property type="entry name" value="S_TKc"/>
    <property type="match status" value="1"/>
</dbReference>
<keyword evidence="14" id="KW-0325">Glycoprotein</keyword>
<organism evidence="22 23">
    <name type="scientific">Morella rubra</name>
    <name type="common">Chinese bayberry</name>
    <dbReference type="NCBI Taxonomy" id="262757"/>
    <lineage>
        <taxon>Eukaryota</taxon>
        <taxon>Viridiplantae</taxon>
        <taxon>Streptophyta</taxon>
        <taxon>Embryophyta</taxon>
        <taxon>Tracheophyta</taxon>
        <taxon>Spermatophyta</taxon>
        <taxon>Magnoliopsida</taxon>
        <taxon>eudicotyledons</taxon>
        <taxon>Gunneridae</taxon>
        <taxon>Pentapetalae</taxon>
        <taxon>rosids</taxon>
        <taxon>fabids</taxon>
        <taxon>Fagales</taxon>
        <taxon>Myricaceae</taxon>
        <taxon>Morella</taxon>
    </lineage>
</organism>
<dbReference type="PROSITE" id="PS00108">
    <property type="entry name" value="PROTEIN_KINASE_ST"/>
    <property type="match status" value="1"/>
</dbReference>
<dbReference type="InterPro" id="IPR000719">
    <property type="entry name" value="Prot_kinase_dom"/>
</dbReference>
<evidence type="ECO:0000259" key="20">
    <source>
        <dbReference type="PROSITE" id="PS50011"/>
    </source>
</evidence>
<dbReference type="AlphaFoldDB" id="A0A6A1W9H7"/>
<keyword evidence="2" id="KW-0723">Serine/threonine-protein kinase</keyword>
<reference evidence="22 23" key="1">
    <citation type="journal article" date="2019" name="Plant Biotechnol. J.">
        <title>The red bayberry genome and genetic basis of sex determination.</title>
        <authorList>
            <person name="Jia H.M."/>
            <person name="Jia H.J."/>
            <person name="Cai Q.L."/>
            <person name="Wang Y."/>
            <person name="Zhao H.B."/>
            <person name="Yang W.F."/>
            <person name="Wang G.Y."/>
            <person name="Li Y.H."/>
            <person name="Zhan D.L."/>
            <person name="Shen Y.T."/>
            <person name="Niu Q.F."/>
            <person name="Chang L."/>
            <person name="Qiu J."/>
            <person name="Zhao L."/>
            <person name="Xie H.B."/>
            <person name="Fu W.Y."/>
            <person name="Jin J."/>
            <person name="Li X.W."/>
            <person name="Jiao Y."/>
            <person name="Zhou C.C."/>
            <person name="Tu T."/>
            <person name="Chai C.Y."/>
            <person name="Gao J.L."/>
            <person name="Fan L.J."/>
            <person name="van de Weg E."/>
            <person name="Wang J.Y."/>
            <person name="Gao Z.S."/>
        </authorList>
    </citation>
    <scope>NUCLEOTIDE SEQUENCE [LARGE SCALE GENOMIC DNA]</scope>
    <source>
        <tissue evidence="22">Leaves</tissue>
    </source>
</reference>
<keyword evidence="13 22" id="KW-0675">Receptor</keyword>
<evidence type="ECO:0000256" key="11">
    <source>
        <dbReference type="ARBA" id="ARBA00022989"/>
    </source>
</evidence>
<comment type="caution">
    <text evidence="22">The sequence shown here is derived from an EMBL/GenBank/DDBJ whole genome shotgun (WGS) entry which is preliminary data.</text>
</comment>
<dbReference type="OrthoDB" id="688481at2759"/>
<evidence type="ECO:0000256" key="10">
    <source>
        <dbReference type="ARBA" id="ARBA00022840"/>
    </source>
</evidence>
<dbReference type="Gene3D" id="1.10.510.10">
    <property type="entry name" value="Transferase(Phosphotransferase) domain 1"/>
    <property type="match status" value="1"/>
</dbReference>
<comment type="catalytic activity">
    <reaction evidence="16">
        <text>L-threonyl-[protein] + ATP = O-phospho-L-threonyl-[protein] + ADP + H(+)</text>
        <dbReference type="Rhea" id="RHEA:46608"/>
        <dbReference type="Rhea" id="RHEA-COMP:11060"/>
        <dbReference type="Rhea" id="RHEA-COMP:11605"/>
        <dbReference type="ChEBI" id="CHEBI:15378"/>
        <dbReference type="ChEBI" id="CHEBI:30013"/>
        <dbReference type="ChEBI" id="CHEBI:30616"/>
        <dbReference type="ChEBI" id="CHEBI:61977"/>
        <dbReference type="ChEBI" id="CHEBI:456216"/>
    </reaction>
</comment>
<dbReference type="GO" id="GO:0042742">
    <property type="term" value="P:defense response to bacterium"/>
    <property type="evidence" value="ECO:0007669"/>
    <property type="project" value="TreeGrafter"/>
</dbReference>
<keyword evidence="11 18" id="KW-1133">Transmembrane helix</keyword>
<accession>A0A6A1W9H7</accession>
<keyword evidence="23" id="KW-1185">Reference proteome</keyword>
<keyword evidence="12 18" id="KW-0472">Membrane</keyword>
<evidence type="ECO:0000256" key="5">
    <source>
        <dbReference type="ARBA" id="ARBA00022692"/>
    </source>
</evidence>
<dbReference type="GO" id="GO:0006979">
    <property type="term" value="P:response to oxidative stress"/>
    <property type="evidence" value="ECO:0007669"/>
    <property type="project" value="UniProtKB-ARBA"/>
</dbReference>
<dbReference type="GO" id="GO:0004674">
    <property type="term" value="F:protein serine/threonine kinase activity"/>
    <property type="evidence" value="ECO:0007669"/>
    <property type="project" value="UniProtKB-KW"/>
</dbReference>
<keyword evidence="4" id="KW-0808">Transferase</keyword>
<dbReference type="PROSITE" id="PS00107">
    <property type="entry name" value="PROTEIN_KINASE_ATP"/>
    <property type="match status" value="1"/>
</dbReference>
<evidence type="ECO:0000256" key="12">
    <source>
        <dbReference type="ARBA" id="ARBA00023136"/>
    </source>
</evidence>
<dbReference type="InterPro" id="IPR002902">
    <property type="entry name" value="GNK2"/>
</dbReference>